<feature type="domain" description="ABC transporter" evidence="3">
    <location>
        <begin position="13"/>
        <end position="243"/>
    </location>
</feature>
<sequence>MNKEEVNKDEYSIEIKGLTKKFDKYVAVDNLSFSIPKGVIFGFLGPNGSGKSTTIRMICGVLTPTSGEGKVLGYDLKSNPEKIKSKIGYMSQKFSLYEDLTIEENLTFYGEIYSIPKERLKDRIEEIIVMLNLNEKRKVLSKNLSGGWKQRLALGCAIIHKPELLILDEPTAGVDPVARREFWTTIKDLIKDGDITVLATTHYMDEASVCDIIGFIFEGKLVTIDTPANLYKKYNTDNLEDVFIIYVKELSHKEVISSFDQLKKDSGKKEGKL</sequence>
<name>U7VBR9_9FUSO</name>
<keyword evidence="2" id="KW-0067">ATP-binding</keyword>
<dbReference type="InterPro" id="IPR003439">
    <property type="entry name" value="ABC_transporter-like_ATP-bd"/>
</dbReference>
<organism evidence="4 5">
    <name type="scientific">Cetobacterium somerae ATCC BAA-474</name>
    <dbReference type="NCBI Taxonomy" id="1319815"/>
    <lineage>
        <taxon>Bacteria</taxon>
        <taxon>Fusobacteriati</taxon>
        <taxon>Fusobacteriota</taxon>
        <taxon>Fusobacteriia</taxon>
        <taxon>Fusobacteriales</taxon>
        <taxon>Fusobacteriaceae</taxon>
        <taxon>Cetobacterium</taxon>
    </lineage>
</organism>
<keyword evidence="1" id="KW-0547">Nucleotide-binding</keyword>
<dbReference type="PROSITE" id="PS50893">
    <property type="entry name" value="ABC_TRANSPORTER_2"/>
    <property type="match status" value="1"/>
</dbReference>
<evidence type="ECO:0000256" key="1">
    <source>
        <dbReference type="ARBA" id="ARBA00022741"/>
    </source>
</evidence>
<evidence type="ECO:0000313" key="4">
    <source>
        <dbReference type="EMBL" id="ERT68980.1"/>
    </source>
</evidence>
<dbReference type="RefSeq" id="WP_023050625.1">
    <property type="nucleotide sequence ID" value="NZ_CP173065.2"/>
</dbReference>
<keyword evidence="5" id="KW-1185">Reference proteome</keyword>
<reference evidence="4 5" key="1">
    <citation type="submission" date="2013-08" db="EMBL/GenBank/DDBJ databases">
        <authorList>
            <person name="Weinstock G."/>
            <person name="Sodergren E."/>
            <person name="Wylie T."/>
            <person name="Fulton L."/>
            <person name="Fulton R."/>
            <person name="Fronick C."/>
            <person name="O'Laughlin M."/>
            <person name="Godfrey J."/>
            <person name="Miner T."/>
            <person name="Herter B."/>
            <person name="Appelbaum E."/>
            <person name="Cordes M."/>
            <person name="Lek S."/>
            <person name="Wollam A."/>
            <person name="Pepin K.H."/>
            <person name="Palsikar V.B."/>
            <person name="Mitreva M."/>
            <person name="Wilson R.K."/>
        </authorList>
    </citation>
    <scope>NUCLEOTIDE SEQUENCE [LARGE SCALE GENOMIC DNA]</scope>
    <source>
        <strain evidence="4 5">ATCC BAA-474</strain>
    </source>
</reference>
<accession>U7VBR9</accession>
<dbReference type="SMART" id="SM00382">
    <property type="entry name" value="AAA"/>
    <property type="match status" value="1"/>
</dbReference>
<dbReference type="STRING" id="1319815.HMPREF0202_01085"/>
<evidence type="ECO:0000313" key="5">
    <source>
        <dbReference type="Proteomes" id="UP000017081"/>
    </source>
</evidence>
<dbReference type="eggNOG" id="COG1131">
    <property type="taxonomic scope" value="Bacteria"/>
</dbReference>
<dbReference type="SUPFAM" id="SSF52540">
    <property type="entry name" value="P-loop containing nucleoside triphosphate hydrolases"/>
    <property type="match status" value="1"/>
</dbReference>
<evidence type="ECO:0000259" key="3">
    <source>
        <dbReference type="PROSITE" id="PS50893"/>
    </source>
</evidence>
<dbReference type="PANTHER" id="PTHR43038">
    <property type="entry name" value="ATP-BINDING CASSETTE, SUB-FAMILY H, MEMBER 1"/>
    <property type="match status" value="1"/>
</dbReference>
<dbReference type="InterPro" id="IPR003593">
    <property type="entry name" value="AAA+_ATPase"/>
</dbReference>
<dbReference type="PANTHER" id="PTHR43038:SF3">
    <property type="entry name" value="ABC TRANSPORTER G FAMILY MEMBER 20 ISOFORM X1"/>
    <property type="match status" value="1"/>
</dbReference>
<evidence type="ECO:0000256" key="2">
    <source>
        <dbReference type="ARBA" id="ARBA00022840"/>
    </source>
</evidence>
<dbReference type="InterPro" id="IPR027417">
    <property type="entry name" value="P-loop_NTPase"/>
</dbReference>
<proteinExistence type="predicted"/>
<dbReference type="InterPro" id="IPR017871">
    <property type="entry name" value="ABC_transporter-like_CS"/>
</dbReference>
<protein>
    <recommendedName>
        <fullName evidence="3">ABC transporter domain-containing protein</fullName>
    </recommendedName>
</protein>
<dbReference type="Proteomes" id="UP000017081">
    <property type="component" value="Unassembled WGS sequence"/>
</dbReference>
<dbReference type="AlphaFoldDB" id="U7VBR9"/>
<dbReference type="GO" id="GO:0016887">
    <property type="term" value="F:ATP hydrolysis activity"/>
    <property type="evidence" value="ECO:0007669"/>
    <property type="project" value="InterPro"/>
</dbReference>
<dbReference type="PROSITE" id="PS00211">
    <property type="entry name" value="ABC_TRANSPORTER_1"/>
    <property type="match status" value="1"/>
</dbReference>
<dbReference type="GO" id="GO:0005524">
    <property type="term" value="F:ATP binding"/>
    <property type="evidence" value="ECO:0007669"/>
    <property type="project" value="UniProtKB-KW"/>
</dbReference>
<comment type="caution">
    <text evidence="4">The sequence shown here is derived from an EMBL/GenBank/DDBJ whole genome shotgun (WGS) entry which is preliminary data.</text>
</comment>
<dbReference type="Pfam" id="PF00005">
    <property type="entry name" value="ABC_tran"/>
    <property type="match status" value="1"/>
</dbReference>
<dbReference type="EMBL" id="AXZF01000039">
    <property type="protein sequence ID" value="ERT68980.1"/>
    <property type="molecule type" value="Genomic_DNA"/>
</dbReference>
<gene>
    <name evidence="4" type="ORF">HMPREF0202_01085</name>
</gene>
<dbReference type="HOGENOM" id="CLU_000604_1_2_0"/>
<dbReference type="Gene3D" id="3.40.50.300">
    <property type="entry name" value="P-loop containing nucleotide triphosphate hydrolases"/>
    <property type="match status" value="1"/>
</dbReference>